<reference evidence="1 2" key="1">
    <citation type="submission" date="2013-07" db="EMBL/GenBank/DDBJ databases">
        <authorList>
            <person name="Weinstock G."/>
            <person name="Sodergren E."/>
            <person name="Wylie T."/>
            <person name="Fulton L."/>
            <person name="Fulton R."/>
            <person name="Fronick C."/>
            <person name="O'Laughlin M."/>
            <person name="Godfrey J."/>
            <person name="Miner T."/>
            <person name="Herter B."/>
            <person name="Appelbaum E."/>
            <person name="Cordes M."/>
            <person name="Lek S."/>
            <person name="Wollam A."/>
            <person name="Pepin K.H."/>
            <person name="Palsikar V.B."/>
            <person name="Mitreva M."/>
            <person name="Wilson R.K."/>
        </authorList>
    </citation>
    <scope>NUCLEOTIDE SEQUENCE [LARGE SCALE GENOMIC DNA]</scope>
    <source>
        <strain evidence="1 2">ATCC 27760</strain>
    </source>
</reference>
<accession>U2K7T3</accession>
<dbReference type="RefSeq" id="WP_021681377.1">
    <property type="nucleotide sequence ID" value="NZ_KI260345.1"/>
</dbReference>
<gene>
    <name evidence="1" type="ORF">RUMCAL_03149</name>
</gene>
<dbReference type="AlphaFoldDB" id="U2K7T3"/>
<evidence type="ECO:0000313" key="2">
    <source>
        <dbReference type="Proteomes" id="UP000016662"/>
    </source>
</evidence>
<protein>
    <submittedName>
        <fullName evidence="1">Uncharacterized protein</fullName>
    </submittedName>
</protein>
<evidence type="ECO:0000313" key="1">
    <source>
        <dbReference type="EMBL" id="ERJ88155.1"/>
    </source>
</evidence>
<dbReference type="HOGENOM" id="CLU_2221292_0_0_9"/>
<dbReference type="STRING" id="411473.RUMCAL_03149"/>
<keyword evidence="2" id="KW-1185">Reference proteome</keyword>
<organism evidence="1 2">
    <name type="scientific">Ruminococcus callidus ATCC 27760</name>
    <dbReference type="NCBI Taxonomy" id="411473"/>
    <lineage>
        <taxon>Bacteria</taxon>
        <taxon>Bacillati</taxon>
        <taxon>Bacillota</taxon>
        <taxon>Clostridia</taxon>
        <taxon>Eubacteriales</taxon>
        <taxon>Oscillospiraceae</taxon>
        <taxon>Ruminococcus</taxon>
    </lineage>
</organism>
<name>U2K7T3_9FIRM</name>
<proteinExistence type="predicted"/>
<dbReference type="EMBL" id="AWVF01000414">
    <property type="protein sequence ID" value="ERJ88155.1"/>
    <property type="molecule type" value="Genomic_DNA"/>
</dbReference>
<sequence>MTYQFENPIACTEALVTAIEKLNDFEQYTLTILGIDQNGCYTNKGTVTINEEELQPLLQEKKLSFPKGIIGQRVKIISLEKLRQEQAKAALFQKIAEDGEEINVEF</sequence>
<dbReference type="Proteomes" id="UP000016662">
    <property type="component" value="Unassembled WGS sequence"/>
</dbReference>
<dbReference type="PATRIC" id="fig|411473.3.peg.2637"/>
<comment type="caution">
    <text evidence="1">The sequence shown here is derived from an EMBL/GenBank/DDBJ whole genome shotgun (WGS) entry which is preliminary data.</text>
</comment>